<dbReference type="Gene3D" id="1.20.120.1630">
    <property type="match status" value="1"/>
</dbReference>
<keyword evidence="4" id="KW-0472">Membrane</keyword>
<organism evidence="6 7">
    <name type="scientific">Mixia osmundae (strain CBS 9802 / IAM 14324 / JCM 22182 / KY 12970)</name>
    <dbReference type="NCBI Taxonomy" id="764103"/>
    <lineage>
        <taxon>Eukaryota</taxon>
        <taxon>Fungi</taxon>
        <taxon>Dikarya</taxon>
        <taxon>Basidiomycota</taxon>
        <taxon>Pucciniomycotina</taxon>
        <taxon>Mixiomycetes</taxon>
        <taxon>Mixiales</taxon>
        <taxon>Mixiaceae</taxon>
        <taxon>Mixia</taxon>
    </lineage>
</organism>
<evidence type="ECO:0000313" key="7">
    <source>
        <dbReference type="Proteomes" id="UP000009131"/>
    </source>
</evidence>
<evidence type="ECO:0000256" key="1">
    <source>
        <dbReference type="ARBA" id="ARBA00004141"/>
    </source>
</evidence>
<accession>G7DUF0</accession>
<sequence length="228" mass="25530">MQILGIHVTPGQQVEFIAWSISTTMAIANFSSLPSSLKASTEVNGPPKDTSTGLEPLIMPLQMLVVFPTVLYPVIAPLVKRFRGPIFAEAYRLPNLPEKVDPHVQLLVRLGGGLAGMLIARVLTQSTFRELGYHLHGILVRERTSTIVDTGMYSIIRHPLYATALLWTASSSLLYWNYIPLMLSAALATVFAIKIPVEEKYILEDKLIGPKYRLYQSKVPYRMIPYIY</sequence>
<keyword evidence="5" id="KW-0949">S-adenosyl-L-methionine</keyword>
<gene>
    <name evidence="6" type="primary">Mo00859</name>
    <name evidence="6" type="ORF">E5Q_00859</name>
</gene>
<dbReference type="eggNOG" id="ENOG502S98C">
    <property type="taxonomic scope" value="Eukaryota"/>
</dbReference>
<evidence type="ECO:0000313" key="6">
    <source>
        <dbReference type="EMBL" id="GAA94210.1"/>
    </source>
</evidence>
<dbReference type="EMBL" id="BABT02000028">
    <property type="protein sequence ID" value="GAA94210.1"/>
    <property type="molecule type" value="Genomic_DNA"/>
</dbReference>
<comment type="similarity">
    <text evidence="5">Belongs to the class VI-like SAM-binding methyltransferase superfamily. Isoprenylcysteine carboxyl methyltransferase family.</text>
</comment>
<dbReference type="STRING" id="764103.G7DUF0"/>
<evidence type="ECO:0000256" key="2">
    <source>
        <dbReference type="ARBA" id="ARBA00022692"/>
    </source>
</evidence>
<keyword evidence="5" id="KW-0256">Endoplasmic reticulum</keyword>
<dbReference type="RefSeq" id="XP_014569641.1">
    <property type="nucleotide sequence ID" value="XM_014714155.1"/>
</dbReference>
<evidence type="ECO:0000256" key="4">
    <source>
        <dbReference type="ARBA" id="ARBA00023136"/>
    </source>
</evidence>
<keyword evidence="5" id="KW-0489">Methyltransferase</keyword>
<name>G7DUF0_MIXOS</name>
<dbReference type="InterPro" id="IPR052527">
    <property type="entry name" value="Metal_cation-efflux_comp"/>
</dbReference>
<comment type="catalytic activity">
    <reaction evidence="5">
        <text>[protein]-C-terminal S-[(2E,6E)-farnesyl]-L-cysteine + S-adenosyl-L-methionine = [protein]-C-terminal S-[(2E,6E)-farnesyl]-L-cysteine methyl ester + S-adenosyl-L-homocysteine</text>
        <dbReference type="Rhea" id="RHEA:21672"/>
        <dbReference type="Rhea" id="RHEA-COMP:12125"/>
        <dbReference type="Rhea" id="RHEA-COMP:12126"/>
        <dbReference type="ChEBI" id="CHEBI:57856"/>
        <dbReference type="ChEBI" id="CHEBI:59789"/>
        <dbReference type="ChEBI" id="CHEBI:90510"/>
        <dbReference type="ChEBI" id="CHEBI:90511"/>
        <dbReference type="EC" id="2.1.1.100"/>
    </reaction>
</comment>
<proteinExistence type="inferred from homology"/>
<keyword evidence="3" id="KW-1133">Transmembrane helix</keyword>
<dbReference type="PANTHER" id="PTHR43847">
    <property type="entry name" value="BLL3993 PROTEIN"/>
    <property type="match status" value="1"/>
</dbReference>
<dbReference type="GO" id="GO:0004671">
    <property type="term" value="F:protein C-terminal S-isoprenylcysteine carboxyl O-methyltransferase activity"/>
    <property type="evidence" value="ECO:0007669"/>
    <property type="project" value="UniProtKB-EC"/>
</dbReference>
<dbReference type="InParanoid" id="G7DUF0"/>
<dbReference type="InterPro" id="IPR007269">
    <property type="entry name" value="ICMT_MeTrfase"/>
</dbReference>
<dbReference type="GO" id="GO:0005789">
    <property type="term" value="C:endoplasmic reticulum membrane"/>
    <property type="evidence" value="ECO:0007669"/>
    <property type="project" value="UniProtKB-SubCell"/>
</dbReference>
<dbReference type="EC" id="2.1.1.100" evidence="5"/>
<dbReference type="OrthoDB" id="422086at2759"/>
<reference evidence="6 7" key="1">
    <citation type="journal article" date="2011" name="J. Gen. Appl. Microbiol.">
        <title>Draft genome sequencing of the enigmatic basidiomycete Mixia osmundae.</title>
        <authorList>
            <person name="Nishida H."/>
            <person name="Nagatsuka Y."/>
            <person name="Sugiyama J."/>
        </authorList>
    </citation>
    <scope>NUCLEOTIDE SEQUENCE [LARGE SCALE GENOMIC DNA]</scope>
    <source>
        <strain evidence="7">CBS 9802 / IAM 14324 / JCM 22182 / KY 12970</strain>
    </source>
</reference>
<dbReference type="GO" id="GO:0032259">
    <property type="term" value="P:methylation"/>
    <property type="evidence" value="ECO:0007669"/>
    <property type="project" value="UniProtKB-KW"/>
</dbReference>
<dbReference type="Pfam" id="PF04140">
    <property type="entry name" value="ICMT"/>
    <property type="match status" value="1"/>
</dbReference>
<dbReference type="HOGENOM" id="CLU_107690_0_0_1"/>
<comment type="caution">
    <text evidence="6">The sequence shown here is derived from an EMBL/GenBank/DDBJ whole genome shotgun (WGS) entry which is preliminary data.</text>
</comment>
<keyword evidence="2" id="KW-0812">Transmembrane</keyword>
<comment type="subcellular location">
    <subcellularLocation>
        <location evidence="5">Endoplasmic reticulum membrane</location>
        <topology evidence="5">Multi-pass membrane protein</topology>
    </subcellularLocation>
    <subcellularLocation>
        <location evidence="1">Membrane</location>
        <topology evidence="1">Multi-pass membrane protein</topology>
    </subcellularLocation>
</comment>
<evidence type="ECO:0000256" key="5">
    <source>
        <dbReference type="RuleBase" id="RU362022"/>
    </source>
</evidence>
<protein>
    <recommendedName>
        <fullName evidence="5">Protein-S-isoprenylcysteine O-methyltransferase</fullName>
        <ecNumber evidence="5">2.1.1.100</ecNumber>
    </recommendedName>
</protein>
<keyword evidence="5" id="KW-0808">Transferase</keyword>
<evidence type="ECO:0000256" key="3">
    <source>
        <dbReference type="ARBA" id="ARBA00022989"/>
    </source>
</evidence>
<keyword evidence="7" id="KW-1185">Reference proteome</keyword>
<dbReference type="AlphaFoldDB" id="G7DUF0"/>
<reference evidence="6 7" key="2">
    <citation type="journal article" date="2012" name="Open Biol.">
        <title>Characteristics of nucleosomes and linker DNA regions on the genome of the basidiomycete Mixia osmundae revealed by mono- and dinucleosome mapping.</title>
        <authorList>
            <person name="Nishida H."/>
            <person name="Kondo S."/>
            <person name="Matsumoto T."/>
            <person name="Suzuki Y."/>
            <person name="Yoshikawa H."/>
            <person name="Taylor T.D."/>
            <person name="Sugiyama J."/>
        </authorList>
    </citation>
    <scope>NUCLEOTIDE SEQUENCE [LARGE SCALE GENOMIC DNA]</scope>
    <source>
        <strain evidence="7">CBS 9802 / IAM 14324 / JCM 22182 / KY 12970</strain>
    </source>
</reference>
<dbReference type="Proteomes" id="UP000009131">
    <property type="component" value="Unassembled WGS sequence"/>
</dbReference>
<dbReference type="PANTHER" id="PTHR43847:SF1">
    <property type="entry name" value="BLL3993 PROTEIN"/>
    <property type="match status" value="1"/>
</dbReference>